<organism evidence="1">
    <name type="scientific">marine sediment metagenome</name>
    <dbReference type="NCBI Taxonomy" id="412755"/>
    <lineage>
        <taxon>unclassified sequences</taxon>
        <taxon>metagenomes</taxon>
        <taxon>ecological metagenomes</taxon>
    </lineage>
</organism>
<accession>A0A0F9AR38</accession>
<sequence length="139" mass="15571">MLKKLILLFGIILLLPLVLAETTFIEGKYYVSGVNPSDDGGGSGGRIYVPDCNPLWICNEWSSCFGGVRSRTCTDINYCNSDEKPPLLLSCSEPLPSDRIVGCVDFSDLNLLINGWKVNFYQFSILDESIRKWKHNIDC</sequence>
<evidence type="ECO:0000313" key="1">
    <source>
        <dbReference type="EMBL" id="KKL04107.1"/>
    </source>
</evidence>
<dbReference type="AlphaFoldDB" id="A0A0F9AR38"/>
<name>A0A0F9AR38_9ZZZZ</name>
<comment type="caution">
    <text evidence="1">The sequence shown here is derived from an EMBL/GenBank/DDBJ whole genome shotgun (WGS) entry which is preliminary data.</text>
</comment>
<dbReference type="EMBL" id="LAZR01044663">
    <property type="protein sequence ID" value="KKL04107.1"/>
    <property type="molecule type" value="Genomic_DNA"/>
</dbReference>
<proteinExistence type="predicted"/>
<gene>
    <name evidence="1" type="ORF">LCGC14_2619380</name>
</gene>
<protein>
    <submittedName>
        <fullName evidence="1">Uncharacterized protein</fullName>
    </submittedName>
</protein>
<reference evidence="1" key="1">
    <citation type="journal article" date="2015" name="Nature">
        <title>Complex archaea that bridge the gap between prokaryotes and eukaryotes.</title>
        <authorList>
            <person name="Spang A."/>
            <person name="Saw J.H."/>
            <person name="Jorgensen S.L."/>
            <person name="Zaremba-Niedzwiedzka K."/>
            <person name="Martijn J."/>
            <person name="Lind A.E."/>
            <person name="van Eijk R."/>
            <person name="Schleper C."/>
            <person name="Guy L."/>
            <person name="Ettema T.J."/>
        </authorList>
    </citation>
    <scope>NUCLEOTIDE SEQUENCE</scope>
</reference>